<evidence type="ECO:0008006" key="4">
    <source>
        <dbReference type="Google" id="ProtNLM"/>
    </source>
</evidence>
<evidence type="ECO:0000313" key="2">
    <source>
        <dbReference type="EMBL" id="CAI2719518.1"/>
    </source>
</evidence>
<feature type="transmembrane region" description="Helical" evidence="1">
    <location>
        <begin position="80"/>
        <end position="100"/>
    </location>
</feature>
<keyword evidence="1" id="KW-1133">Transmembrane helix</keyword>
<keyword evidence="1" id="KW-0812">Transmembrane</keyword>
<name>A0ABN8W604_9BACT</name>
<gene>
    <name evidence="2" type="ORF">NSPWAT_2662</name>
</gene>
<feature type="transmembrane region" description="Helical" evidence="1">
    <location>
        <begin position="326"/>
        <end position="344"/>
    </location>
</feature>
<protein>
    <recommendedName>
        <fullName evidence="4">Glycosyltransferase RgtA/B/C/D-like domain-containing protein</fullName>
    </recommendedName>
</protein>
<feature type="transmembrane region" description="Helical" evidence="1">
    <location>
        <begin position="112"/>
        <end position="130"/>
    </location>
</feature>
<feature type="transmembrane region" description="Helical" evidence="1">
    <location>
        <begin position="296"/>
        <end position="314"/>
    </location>
</feature>
<dbReference type="Proteomes" id="UP001157733">
    <property type="component" value="Chromosome"/>
</dbReference>
<feature type="transmembrane region" description="Helical" evidence="1">
    <location>
        <begin position="160"/>
        <end position="187"/>
    </location>
</feature>
<dbReference type="EMBL" id="OX336137">
    <property type="protein sequence ID" value="CAI2719518.1"/>
    <property type="molecule type" value="Genomic_DNA"/>
</dbReference>
<organism evidence="2 3">
    <name type="scientific">Nitrospina watsonii</name>
    <dbReference type="NCBI Taxonomy" id="1323948"/>
    <lineage>
        <taxon>Bacteria</taxon>
        <taxon>Pseudomonadati</taxon>
        <taxon>Nitrospinota/Tectimicrobiota group</taxon>
        <taxon>Nitrospinota</taxon>
        <taxon>Nitrospinia</taxon>
        <taxon>Nitrospinales</taxon>
        <taxon>Nitrospinaceae</taxon>
        <taxon>Nitrospina</taxon>
    </lineage>
</organism>
<feature type="transmembrane region" description="Helical" evidence="1">
    <location>
        <begin position="136"/>
        <end position="153"/>
    </location>
</feature>
<evidence type="ECO:0000313" key="3">
    <source>
        <dbReference type="Proteomes" id="UP001157733"/>
    </source>
</evidence>
<proteinExistence type="predicted"/>
<feature type="transmembrane region" description="Helical" evidence="1">
    <location>
        <begin position="207"/>
        <end position="231"/>
    </location>
</feature>
<reference evidence="2 3" key="1">
    <citation type="submission" date="2022-09" db="EMBL/GenBank/DDBJ databases">
        <authorList>
            <person name="Kop L."/>
        </authorList>
    </citation>
    <scope>NUCLEOTIDE SEQUENCE [LARGE SCALE GENOMIC DNA]</scope>
    <source>
        <strain evidence="2 3">347</strain>
    </source>
</reference>
<keyword evidence="1" id="KW-0472">Membrane</keyword>
<dbReference type="RefSeq" id="WP_282012347.1">
    <property type="nucleotide sequence ID" value="NZ_OX336137.1"/>
</dbReference>
<accession>A0ABN8W604</accession>
<feature type="transmembrane region" description="Helical" evidence="1">
    <location>
        <begin position="274"/>
        <end position="289"/>
    </location>
</feature>
<feature type="transmembrane region" description="Helical" evidence="1">
    <location>
        <begin position="243"/>
        <end position="268"/>
    </location>
</feature>
<keyword evidence="3" id="KW-1185">Reference proteome</keyword>
<evidence type="ECO:0000256" key="1">
    <source>
        <dbReference type="SAM" id="Phobius"/>
    </source>
</evidence>
<sequence>MDYSRFYRPLIQFFVYTYSLNTFTYAYVDPDLYGHITFGREIWEQGRVPEIDTYSYTAYGHEWINHEWLMEVFMFLLYDVWGSPGLLLVRVLLGLSIIHILSQLYFAKANNLFAYALYFICLAHALGLGFAMRPQLITYLFIPMMMYILHQYFDGNKRGLFLLPVIFLIWVNSHGGVVAGIGIFGVIVGVEAVRGLLYKTQTWKPLAVTWAVSAAMLFINPAGYHLLAFFAETIPYRRDITEWFPVTVFDDSHLFFKALVVLFFISLFSKKPKHAWEVLIIAAAIVYGFKHVRHTVLTSLLMTPFVPIHLAAVIERFQQGKTPRHLPRLVHVVVAWFLIGFAAFQINYQWFRWSGNEFQIQVKKFYYPVYEMRFLKENNLNGNILTLMNWGEYLIWHLPDSRVSVDGRYWTVYSPKLLRQNMIFHNGWEGWQHFLKFYRHDIILTHFNNMDLENLEGWVKIFQGPRARIFVRTSKPYHPAYLKYRQKQFRFNNEPPSWHFP</sequence>